<dbReference type="EMBL" id="JAPOHA010000002">
    <property type="protein sequence ID" value="MCY1713197.1"/>
    <property type="molecule type" value="Genomic_DNA"/>
</dbReference>
<accession>A0ABT4BQM2</accession>
<organism evidence="1 2">
    <name type="scientific">Caproiciproducens galactitolivorans</name>
    <dbReference type="NCBI Taxonomy" id="642589"/>
    <lineage>
        <taxon>Bacteria</taxon>
        <taxon>Bacillati</taxon>
        <taxon>Bacillota</taxon>
        <taxon>Clostridia</taxon>
        <taxon>Eubacteriales</taxon>
        <taxon>Acutalibacteraceae</taxon>
        <taxon>Caproiciproducens</taxon>
    </lineage>
</organism>
<sequence>METTDINFCFQCKADVNFNGEQFSCNLSRSAPGRASVQLLNGDLNGLSYNWDGDGFSVSYGDVCAKSEDCVLPDTSFAVALLQVLDYAERSDSLTPGSNGTFTGNLNDCDFTITVDKNSGNIQTLAFPQKNLSVKFYNYNKEKV</sequence>
<protein>
    <submittedName>
        <fullName evidence="1">Uncharacterized protein</fullName>
    </submittedName>
</protein>
<dbReference type="RefSeq" id="WP_268057195.1">
    <property type="nucleotide sequence ID" value="NZ_JAPOHA010000002.1"/>
</dbReference>
<comment type="caution">
    <text evidence="1">The sequence shown here is derived from an EMBL/GenBank/DDBJ whole genome shotgun (WGS) entry which is preliminary data.</text>
</comment>
<name>A0ABT4BQM2_9FIRM</name>
<evidence type="ECO:0000313" key="1">
    <source>
        <dbReference type="EMBL" id="MCY1713197.1"/>
    </source>
</evidence>
<keyword evidence="2" id="KW-1185">Reference proteome</keyword>
<reference evidence="1 2" key="1">
    <citation type="submission" date="2022-11" db="EMBL/GenBank/DDBJ databases">
        <authorList>
            <person name="Caiyu Z."/>
        </authorList>
    </citation>
    <scope>NUCLEOTIDE SEQUENCE [LARGE SCALE GENOMIC DNA]</scope>
    <source>
        <strain evidence="1 2">YR-4</strain>
    </source>
</reference>
<gene>
    <name evidence="1" type="ORF">OUY18_02865</name>
</gene>
<evidence type="ECO:0000313" key="2">
    <source>
        <dbReference type="Proteomes" id="UP001082703"/>
    </source>
</evidence>
<proteinExistence type="predicted"/>
<dbReference type="Proteomes" id="UP001082703">
    <property type="component" value="Unassembled WGS sequence"/>
</dbReference>